<comment type="caution">
    <text evidence="1">The sequence shown here is derived from an EMBL/GenBank/DDBJ whole genome shotgun (WGS) entry which is preliminary data.</text>
</comment>
<dbReference type="Pfam" id="PF20074">
    <property type="entry name" value="DUF6470"/>
    <property type="match status" value="1"/>
</dbReference>
<accession>A0A7V7RLL0</accession>
<gene>
    <name evidence="1" type="ORF">F7732_11300</name>
</gene>
<keyword evidence="2" id="KW-1185">Reference proteome</keyword>
<dbReference type="Proteomes" id="UP000441354">
    <property type="component" value="Unassembled WGS sequence"/>
</dbReference>
<organism evidence="1 2">
    <name type="scientific">Bacillus mesophilum</name>
    <dbReference type="NCBI Taxonomy" id="1071718"/>
    <lineage>
        <taxon>Bacteria</taxon>
        <taxon>Bacillati</taxon>
        <taxon>Bacillota</taxon>
        <taxon>Bacilli</taxon>
        <taxon>Bacillales</taxon>
        <taxon>Bacillaceae</taxon>
        <taxon>Bacillus</taxon>
    </lineage>
</organism>
<proteinExistence type="predicted"/>
<evidence type="ECO:0000313" key="1">
    <source>
        <dbReference type="EMBL" id="KAB2332670.1"/>
    </source>
</evidence>
<name>A0A7V7RLL0_9BACI</name>
<dbReference type="EMBL" id="WBOT01000003">
    <property type="protein sequence ID" value="KAB2332670.1"/>
    <property type="molecule type" value="Genomic_DNA"/>
</dbReference>
<dbReference type="RefSeq" id="WP_151573968.1">
    <property type="nucleotide sequence ID" value="NZ_WBOT01000003.1"/>
</dbReference>
<dbReference type="OrthoDB" id="2112831at2"/>
<dbReference type="AlphaFoldDB" id="A0A7V7RLL0"/>
<evidence type="ECO:0008006" key="3">
    <source>
        <dbReference type="Google" id="ProtNLM"/>
    </source>
</evidence>
<dbReference type="InterPro" id="IPR045527">
    <property type="entry name" value="DUF6470"/>
</dbReference>
<protein>
    <recommendedName>
        <fullName evidence="3">YviE</fullName>
    </recommendedName>
</protein>
<reference evidence="1 2" key="1">
    <citation type="journal article" date="2014" name="Arch. Microbiol.">
        <title>Bacillus mesophilum sp. nov., strain IITR-54T, a novel 4-chlorobiphenyl dechlorinating bacterium.</title>
        <authorList>
            <person name="Manickam N."/>
            <person name="Singh N.K."/>
            <person name="Bajaj A."/>
            <person name="Kumar R.M."/>
            <person name="Kaur G."/>
            <person name="Kaur N."/>
            <person name="Bala M."/>
            <person name="Kumar A."/>
            <person name="Mayilraj S."/>
        </authorList>
    </citation>
    <scope>NUCLEOTIDE SEQUENCE [LARGE SCALE GENOMIC DNA]</scope>
    <source>
        <strain evidence="1 2">IITR-54</strain>
    </source>
</reference>
<sequence length="192" mass="22032">MNMPSLQVHQTNASIGINYYQPNMKIQQPQADMHIEQPAATLDIQYRKSELNIDQSEAFADVDQKSAARRTREWAEQAKQMLSAGVARRAREGDQMMQIENGANAVAQISKQKSNTPLKEIGIGYLPKTPFRVKIDYDPGEVDVNFTPHKPRIDVTANKPIIQHENWRAEIYLQQKESFDLEFVNLQMDKYV</sequence>
<evidence type="ECO:0000313" key="2">
    <source>
        <dbReference type="Proteomes" id="UP000441354"/>
    </source>
</evidence>